<dbReference type="Gene3D" id="2.130.10.80">
    <property type="entry name" value="Galactose oxidase/kelch, beta-propeller"/>
    <property type="match status" value="2"/>
</dbReference>
<dbReference type="Pfam" id="PF24681">
    <property type="entry name" value="Kelch_KLHDC2_KLHL20_DRC7"/>
    <property type="match status" value="1"/>
</dbReference>
<dbReference type="SMART" id="SM00612">
    <property type="entry name" value="Kelch"/>
    <property type="match status" value="6"/>
</dbReference>
<evidence type="ECO:0000256" key="1">
    <source>
        <dbReference type="ARBA" id="ARBA00022441"/>
    </source>
</evidence>
<protein>
    <submittedName>
        <fullName evidence="4">Putative Ig domain-containing protein</fullName>
    </submittedName>
</protein>
<dbReference type="Pfam" id="PF01344">
    <property type="entry name" value="Kelch_1"/>
    <property type="match status" value="1"/>
</dbReference>
<keyword evidence="5" id="KW-1185">Reference proteome</keyword>
<feature type="chain" id="PRO_5034829905" evidence="3">
    <location>
        <begin position="21"/>
        <end position="635"/>
    </location>
</feature>
<keyword evidence="1" id="KW-0880">Kelch repeat</keyword>
<dbReference type="Pfam" id="PF05345">
    <property type="entry name" value="He_PIG"/>
    <property type="match status" value="3"/>
</dbReference>
<feature type="signal peptide" evidence="3">
    <location>
        <begin position="1"/>
        <end position="20"/>
    </location>
</feature>
<dbReference type="InterPro" id="IPR015919">
    <property type="entry name" value="Cadherin-like_sf"/>
</dbReference>
<reference evidence="4 5" key="1">
    <citation type="submission" date="2021-02" db="EMBL/GenBank/DDBJ databases">
        <title>FDA dAtabase for Regulatory Grade micrObial Sequences (FDA-ARGOS): Supporting development and validation of Infectious Disease Dx tests.</title>
        <authorList>
            <person name="Minogue T."/>
            <person name="Wolcott M."/>
            <person name="Wasieloski L."/>
            <person name="Aguilar W."/>
            <person name="Moore D."/>
            <person name="Jaissle J."/>
            <person name="Tallon L."/>
            <person name="Sadzewicz L."/>
            <person name="Zhao X."/>
            <person name="Boylan J."/>
            <person name="Ott S."/>
            <person name="Bowen H."/>
            <person name="Vavikolanu K."/>
            <person name="Mehta A."/>
            <person name="Aluvathingal J."/>
            <person name="Nadendla S."/>
            <person name="Yan Y."/>
            <person name="Sichtig H."/>
        </authorList>
    </citation>
    <scope>NUCLEOTIDE SEQUENCE [LARGE SCALE GENOMIC DNA]</scope>
    <source>
        <strain evidence="4 5">FDAARGOS_1272</strain>
    </source>
</reference>
<name>A0A892I7Q3_9BURK</name>
<dbReference type="AlphaFoldDB" id="A0A892I7Q3"/>
<dbReference type="PANTHER" id="PTHR46260">
    <property type="entry name" value="RING-TYPE DOMAIN-CONTAINING PROTEIN"/>
    <property type="match status" value="1"/>
</dbReference>
<dbReference type="Gene3D" id="2.120.10.80">
    <property type="entry name" value="Kelch-type beta propeller"/>
    <property type="match status" value="1"/>
</dbReference>
<evidence type="ECO:0000256" key="3">
    <source>
        <dbReference type="SAM" id="SignalP"/>
    </source>
</evidence>
<gene>
    <name evidence="4" type="ORF">I6K02_26600</name>
</gene>
<proteinExistence type="predicted"/>
<dbReference type="InterPro" id="IPR011043">
    <property type="entry name" value="Gal_Oxase/kelch_b-propeller"/>
</dbReference>
<evidence type="ECO:0000313" key="5">
    <source>
        <dbReference type="Proteomes" id="UP000625568"/>
    </source>
</evidence>
<dbReference type="PROSITE" id="PS51257">
    <property type="entry name" value="PROKAR_LIPOPROTEIN"/>
    <property type="match status" value="1"/>
</dbReference>
<dbReference type="InterPro" id="IPR051746">
    <property type="entry name" value="Kelch_domain_containing_8"/>
</dbReference>
<dbReference type="PANTHER" id="PTHR46260:SF3">
    <property type="entry name" value="RING-TYPE DOMAIN-CONTAINING PROTEIN"/>
    <property type="match status" value="1"/>
</dbReference>
<dbReference type="GO" id="GO:0016020">
    <property type="term" value="C:membrane"/>
    <property type="evidence" value="ECO:0007669"/>
    <property type="project" value="InterPro"/>
</dbReference>
<accession>A0A892I7Q3</accession>
<dbReference type="Proteomes" id="UP000625568">
    <property type="component" value="Chromosome 3"/>
</dbReference>
<dbReference type="Gene3D" id="2.60.40.10">
    <property type="entry name" value="Immunoglobulins"/>
    <property type="match status" value="2"/>
</dbReference>
<sequence>MKPMKLILPILMLLVLSITAACNGGPTSETRDSISPPAGLSYSDPAVVYALGSAIPPNQPSSSGGAITQYSVSPALPTGLALDPVTGIISGTPTAIAHATIYTVTGRNAAGSAAARVQIEVKDHAIAPDSIAYPDNPAVYTSGVAIHPNVPVVSGGAITGFAVSPALPAGLALNAQTGAISGTPTAVTPAADYTVTGSNSAGRVSTVVNIEVRNALVPPTGLSYDDPDAVYPSGQPIAENTPHATGGDVDVYTVTPALPDGLSIDAVTGIISGLPTRVQPRTVYTVTGSNGAGNVSAQIAITVSQGRQMWVPADSMSGVRNRHTTTLLPDGTVLVAGGDGNGFRLSSAELYHTDTKAWETVASMSSARYDHTATLLPDGTVLVAGGAGAQSSAELYHPDTKTWETVASMSAPRDSHTATLLPDGTVLVAGGIGAGSLSSAELYHPDTKTWETVASMSSGRYYHTATLLPDGTVLVAGGYGNGYLSSAELYHPDTKTWETVASMSAPRRYHTATLLPDGTVLVAGGYNGGSYLRSAELYHPDTKTWETVASMSSARYDHTATLLTDGTVLVTGGYGSSGRLSSAELYHPDTKTWETVASMSAPREYHTATLLTDGTVLVAGGNGSGRLSSAELYVP</sequence>
<organism evidence="4 5">
    <name type="scientific">Burkholderia dolosa</name>
    <dbReference type="NCBI Taxonomy" id="152500"/>
    <lineage>
        <taxon>Bacteria</taxon>
        <taxon>Pseudomonadati</taxon>
        <taxon>Pseudomonadota</taxon>
        <taxon>Betaproteobacteria</taxon>
        <taxon>Burkholderiales</taxon>
        <taxon>Burkholderiaceae</taxon>
        <taxon>Burkholderia</taxon>
        <taxon>Burkholderia cepacia complex</taxon>
    </lineage>
</organism>
<dbReference type="SUPFAM" id="SSF50965">
    <property type="entry name" value="Galactose oxidase, central domain"/>
    <property type="match status" value="1"/>
</dbReference>
<dbReference type="GO" id="GO:0005509">
    <property type="term" value="F:calcium ion binding"/>
    <property type="evidence" value="ECO:0007669"/>
    <property type="project" value="InterPro"/>
</dbReference>
<dbReference type="InterPro" id="IPR006652">
    <property type="entry name" value="Kelch_1"/>
</dbReference>
<evidence type="ECO:0000313" key="4">
    <source>
        <dbReference type="EMBL" id="QRO81333.1"/>
    </source>
</evidence>
<keyword evidence="2" id="KW-0677">Repeat</keyword>
<dbReference type="InterPro" id="IPR015915">
    <property type="entry name" value="Kelch-typ_b-propeller"/>
</dbReference>
<dbReference type="SUPFAM" id="SSF49313">
    <property type="entry name" value="Cadherin-like"/>
    <property type="match status" value="1"/>
</dbReference>
<dbReference type="InterPro" id="IPR037293">
    <property type="entry name" value="Gal_Oxidase_central_sf"/>
</dbReference>
<keyword evidence="3" id="KW-0732">Signal</keyword>
<dbReference type="InterPro" id="IPR013783">
    <property type="entry name" value="Ig-like_fold"/>
</dbReference>
<dbReference type="EMBL" id="CP069484">
    <property type="protein sequence ID" value="QRO81333.1"/>
    <property type="molecule type" value="Genomic_DNA"/>
</dbReference>
<evidence type="ECO:0000256" key="2">
    <source>
        <dbReference type="ARBA" id="ARBA00022737"/>
    </source>
</evidence>